<protein>
    <submittedName>
        <fullName evidence="1">Uncharacterized protein</fullName>
    </submittedName>
</protein>
<sequence length="92" mass="10445">MIDCGLERTQLGWSLHCLFLTSKRKLASKFVIQALVLVPRILVRVPQNLPPLSFWDGPSGAAKFILRFFLYDRRCSARSLSVRAVAPHLVDH</sequence>
<organism evidence="1 2">
    <name type="scientific">Salix dunnii</name>
    <dbReference type="NCBI Taxonomy" id="1413687"/>
    <lineage>
        <taxon>Eukaryota</taxon>
        <taxon>Viridiplantae</taxon>
        <taxon>Streptophyta</taxon>
        <taxon>Embryophyta</taxon>
        <taxon>Tracheophyta</taxon>
        <taxon>Spermatophyta</taxon>
        <taxon>Magnoliopsida</taxon>
        <taxon>eudicotyledons</taxon>
        <taxon>Gunneridae</taxon>
        <taxon>Pentapetalae</taxon>
        <taxon>rosids</taxon>
        <taxon>fabids</taxon>
        <taxon>Malpighiales</taxon>
        <taxon>Salicaceae</taxon>
        <taxon>Saliceae</taxon>
        <taxon>Salix</taxon>
    </lineage>
</organism>
<evidence type="ECO:0000313" key="1">
    <source>
        <dbReference type="EMBL" id="KAF9672386.1"/>
    </source>
</evidence>
<name>A0A835JMY9_9ROSI</name>
<accession>A0A835JMY9</accession>
<gene>
    <name evidence="1" type="ORF">SADUNF_Sadunf11G0036400</name>
</gene>
<dbReference type="EMBL" id="JADGMS010000011">
    <property type="protein sequence ID" value="KAF9672386.1"/>
    <property type="molecule type" value="Genomic_DNA"/>
</dbReference>
<dbReference type="AlphaFoldDB" id="A0A835JMY9"/>
<comment type="caution">
    <text evidence="1">The sequence shown here is derived from an EMBL/GenBank/DDBJ whole genome shotgun (WGS) entry which is preliminary data.</text>
</comment>
<evidence type="ECO:0000313" key="2">
    <source>
        <dbReference type="Proteomes" id="UP000657918"/>
    </source>
</evidence>
<dbReference type="Proteomes" id="UP000657918">
    <property type="component" value="Chromosome 11"/>
</dbReference>
<reference evidence="1 2" key="1">
    <citation type="submission" date="2020-10" db="EMBL/GenBank/DDBJ databases">
        <title>Plant Genome Project.</title>
        <authorList>
            <person name="Zhang R.-G."/>
        </authorList>
    </citation>
    <scope>NUCLEOTIDE SEQUENCE [LARGE SCALE GENOMIC DNA]</scope>
    <source>
        <strain evidence="1">FAFU-HL-1</strain>
        <tissue evidence="1">Leaf</tissue>
    </source>
</reference>
<proteinExistence type="predicted"/>
<keyword evidence="2" id="KW-1185">Reference proteome</keyword>